<sequence length="234" mass="26643">MKALNESGYWMGWITAVTVCCICCAALAAKLFASEMVCTGVDDEHCLREWVSALGSWAAVPAAVITVVFLSKQIAQTQNQHQERLEIDLRPSVEIAKKAKEVAKLLIPKVNDIKKLWNVPYEDRIYPDFGQTHEFHMLFLDANLENDIFDRFEKEVTHVSSPQLAWLRSSIACEMIVNRPCEESDFPYVRQQVLIQCDLFCQWMERCVRAADEYISDCDRKIGKQVVTSSADTA</sequence>
<dbReference type="OrthoDB" id="8305526at2"/>
<name>A0A081D2D0_9HYPH</name>
<feature type="transmembrane region" description="Helical" evidence="1">
    <location>
        <begin position="12"/>
        <end position="33"/>
    </location>
</feature>
<gene>
    <name evidence="2" type="ORF">RRU01S_31_00100</name>
</gene>
<dbReference type="RefSeq" id="WP_045232511.1">
    <property type="nucleotide sequence ID" value="NZ_BBJU01000031.1"/>
</dbReference>
<proteinExistence type="predicted"/>
<organism evidence="2 3">
    <name type="scientific">Agrobacterium rubi TR3 = NBRC 13261</name>
    <dbReference type="NCBI Taxonomy" id="1368415"/>
    <lineage>
        <taxon>Bacteria</taxon>
        <taxon>Pseudomonadati</taxon>
        <taxon>Pseudomonadota</taxon>
        <taxon>Alphaproteobacteria</taxon>
        <taxon>Hyphomicrobiales</taxon>
        <taxon>Rhizobiaceae</taxon>
        <taxon>Rhizobium/Agrobacterium group</taxon>
        <taxon>Agrobacterium</taxon>
    </lineage>
</organism>
<feature type="transmembrane region" description="Helical" evidence="1">
    <location>
        <begin position="53"/>
        <end position="71"/>
    </location>
</feature>
<dbReference type="Proteomes" id="UP000028701">
    <property type="component" value="Unassembled WGS sequence"/>
</dbReference>
<evidence type="ECO:0000256" key="1">
    <source>
        <dbReference type="SAM" id="Phobius"/>
    </source>
</evidence>
<keyword evidence="1" id="KW-0812">Transmembrane</keyword>
<evidence type="ECO:0000313" key="3">
    <source>
        <dbReference type="Proteomes" id="UP000028701"/>
    </source>
</evidence>
<accession>A0A081D2D0</accession>
<comment type="caution">
    <text evidence="2">The sequence shown here is derived from an EMBL/GenBank/DDBJ whole genome shotgun (WGS) entry which is preliminary data.</text>
</comment>
<dbReference type="AlphaFoldDB" id="A0A081D2D0"/>
<keyword evidence="1" id="KW-1133">Transmembrane helix</keyword>
<evidence type="ECO:0000313" key="2">
    <source>
        <dbReference type="EMBL" id="GAK73076.1"/>
    </source>
</evidence>
<protein>
    <submittedName>
        <fullName evidence="2">Uncharacterized protein</fullName>
    </submittedName>
</protein>
<dbReference type="EMBL" id="BBJU01000031">
    <property type="protein sequence ID" value="GAK73076.1"/>
    <property type="molecule type" value="Genomic_DNA"/>
</dbReference>
<keyword evidence="1" id="KW-0472">Membrane</keyword>
<reference evidence="2 3" key="1">
    <citation type="submission" date="2014-08" db="EMBL/GenBank/DDBJ databases">
        <title>Whole genome shotgun sequence of Rhizobium rubi NBRC 13261.</title>
        <authorList>
            <person name="Katano-Makiyama Y."/>
            <person name="Hosoyama A."/>
            <person name="Hashimoto M."/>
            <person name="Hosoyama Y."/>
            <person name="Noguchi M."/>
            <person name="Tsuchikane K."/>
            <person name="Uohara A."/>
            <person name="Ohji S."/>
            <person name="Ichikawa N."/>
            <person name="Kimura A."/>
            <person name="Yamazoe A."/>
            <person name="Fujita N."/>
        </authorList>
    </citation>
    <scope>NUCLEOTIDE SEQUENCE [LARGE SCALE GENOMIC DNA]</scope>
    <source>
        <strain evidence="2 3">NBRC 13261</strain>
    </source>
</reference>